<organism evidence="2 3">
    <name type="scientific">Spodoptera exigua</name>
    <name type="common">Beet armyworm</name>
    <name type="synonym">Noctua fulgens</name>
    <dbReference type="NCBI Taxonomy" id="7107"/>
    <lineage>
        <taxon>Eukaryota</taxon>
        <taxon>Metazoa</taxon>
        <taxon>Ecdysozoa</taxon>
        <taxon>Arthropoda</taxon>
        <taxon>Hexapoda</taxon>
        <taxon>Insecta</taxon>
        <taxon>Pterygota</taxon>
        <taxon>Neoptera</taxon>
        <taxon>Endopterygota</taxon>
        <taxon>Lepidoptera</taxon>
        <taxon>Glossata</taxon>
        <taxon>Ditrysia</taxon>
        <taxon>Noctuoidea</taxon>
        <taxon>Noctuidae</taxon>
        <taxon>Amphipyrinae</taxon>
        <taxon>Spodoptera</taxon>
    </lineage>
</organism>
<feature type="domain" description="Integrase catalytic" evidence="1">
    <location>
        <begin position="1"/>
        <end position="117"/>
    </location>
</feature>
<dbReference type="EMBL" id="JACEFF010000814">
    <property type="protein sequence ID" value="KAH9630653.1"/>
    <property type="molecule type" value="Genomic_DNA"/>
</dbReference>
<dbReference type="Gene3D" id="3.30.420.10">
    <property type="entry name" value="Ribonuclease H-like superfamily/Ribonuclease H"/>
    <property type="match status" value="1"/>
</dbReference>
<evidence type="ECO:0000313" key="3">
    <source>
        <dbReference type="Proteomes" id="UP000814243"/>
    </source>
</evidence>
<name>A0A922M652_SPOEX</name>
<dbReference type="InterPro" id="IPR036397">
    <property type="entry name" value="RNaseH_sf"/>
</dbReference>
<accession>A0A922M652</accession>
<dbReference type="PANTHER" id="PTHR37984">
    <property type="entry name" value="PROTEIN CBG26694"/>
    <property type="match status" value="1"/>
</dbReference>
<dbReference type="PANTHER" id="PTHR37984:SF15">
    <property type="entry name" value="INTEGRASE CATALYTIC DOMAIN-CONTAINING PROTEIN"/>
    <property type="match status" value="1"/>
</dbReference>
<dbReference type="InterPro" id="IPR001584">
    <property type="entry name" value="Integrase_cat-core"/>
</dbReference>
<dbReference type="InterPro" id="IPR012337">
    <property type="entry name" value="RNaseH-like_sf"/>
</dbReference>
<evidence type="ECO:0000313" key="2">
    <source>
        <dbReference type="EMBL" id="KAH9630653.1"/>
    </source>
</evidence>
<reference evidence="2" key="1">
    <citation type="journal article" date="2021" name="G3 (Bethesda)">
        <title>Genome and transcriptome analysis of the beet armyworm Spodoptera exigua reveals targets for pest control. .</title>
        <authorList>
            <person name="Simon S."/>
            <person name="Breeschoten T."/>
            <person name="Jansen H.J."/>
            <person name="Dirks R.P."/>
            <person name="Schranz M.E."/>
            <person name="Ros V.I.D."/>
        </authorList>
    </citation>
    <scope>NUCLEOTIDE SEQUENCE</scope>
    <source>
        <strain evidence="2">TB_SE_WUR_2020</strain>
    </source>
</reference>
<sequence>MISSTSDEVARNLVQFMSLFGIPKMILTDLGTCFTSKLFRQVTEIFKIKPLFTSPYHPQTNGALERSRATLKEYLKSFVNENENDWHCYFATAILVFNTTPHSTTQFTPHELLYDYKPNLPNSLYDSNNSLASCLLKRLALEFISKVKEASKQNYDASALRCSPKYKVGDMVYLKHHHRLRKALSPIWKGVSKSLKLLENITLLCHHGSTESEILPVIHSPGLYFDPTTNIFFYNDFWKIVTHVDVNSIEPHLNEIDKLIVKSSLLCSKIEPEEYSTCRDIFNSIEVLLETNYVKAHSLSHIISKDTANRFKRALEFGGEILKFFFGTLDAEDARNYDAAIDACEKK</sequence>
<dbReference type="SUPFAM" id="SSF53098">
    <property type="entry name" value="Ribonuclease H-like"/>
    <property type="match status" value="1"/>
</dbReference>
<dbReference type="InterPro" id="IPR050951">
    <property type="entry name" value="Retrovirus_Pol_polyprotein"/>
</dbReference>
<dbReference type="PROSITE" id="PS50994">
    <property type="entry name" value="INTEGRASE"/>
    <property type="match status" value="1"/>
</dbReference>
<dbReference type="GO" id="GO:0003676">
    <property type="term" value="F:nucleic acid binding"/>
    <property type="evidence" value="ECO:0007669"/>
    <property type="project" value="InterPro"/>
</dbReference>
<dbReference type="AlphaFoldDB" id="A0A922M652"/>
<gene>
    <name evidence="2" type="ORF">HF086_003944</name>
</gene>
<protein>
    <recommendedName>
        <fullName evidence="1">Integrase catalytic domain-containing protein</fullName>
    </recommendedName>
</protein>
<dbReference type="Pfam" id="PF12259">
    <property type="entry name" value="Baculo_F"/>
    <property type="match status" value="1"/>
</dbReference>
<dbReference type="GO" id="GO:0015074">
    <property type="term" value="P:DNA integration"/>
    <property type="evidence" value="ECO:0007669"/>
    <property type="project" value="InterPro"/>
</dbReference>
<proteinExistence type="predicted"/>
<evidence type="ECO:0000259" key="1">
    <source>
        <dbReference type="PROSITE" id="PS50994"/>
    </source>
</evidence>
<dbReference type="Proteomes" id="UP000814243">
    <property type="component" value="Unassembled WGS sequence"/>
</dbReference>
<comment type="caution">
    <text evidence="2">The sequence shown here is derived from an EMBL/GenBank/DDBJ whole genome shotgun (WGS) entry which is preliminary data.</text>
</comment>
<dbReference type="InterPro" id="IPR022048">
    <property type="entry name" value="Envelope_fusion-like"/>
</dbReference>